<accession>A0AA86P4G3</accession>
<dbReference type="EMBL" id="CATOUU010000459">
    <property type="protein sequence ID" value="CAI9930244.1"/>
    <property type="molecule type" value="Genomic_DNA"/>
</dbReference>
<reference evidence="1" key="1">
    <citation type="submission" date="2023-06" db="EMBL/GenBank/DDBJ databases">
        <authorList>
            <person name="Kurt Z."/>
        </authorList>
    </citation>
    <scope>NUCLEOTIDE SEQUENCE</scope>
</reference>
<name>A0AA86P4G3_9EUKA</name>
<dbReference type="EMBL" id="CAXDID020000559">
    <property type="protein sequence ID" value="CAL6102747.1"/>
    <property type="molecule type" value="Genomic_DNA"/>
</dbReference>
<reference evidence="2 3" key="2">
    <citation type="submission" date="2024-07" db="EMBL/GenBank/DDBJ databases">
        <authorList>
            <person name="Akdeniz Z."/>
        </authorList>
    </citation>
    <scope>NUCLEOTIDE SEQUENCE [LARGE SCALE GENOMIC DNA]</scope>
</reference>
<comment type="caution">
    <text evidence="1">The sequence shown here is derived from an EMBL/GenBank/DDBJ whole genome shotgun (WGS) entry which is preliminary data.</text>
</comment>
<protein>
    <submittedName>
        <fullName evidence="1">EXS family protein</fullName>
    </submittedName>
    <submittedName>
        <fullName evidence="2">EXS_family protein</fullName>
    </submittedName>
</protein>
<evidence type="ECO:0000313" key="3">
    <source>
        <dbReference type="Proteomes" id="UP001642409"/>
    </source>
</evidence>
<evidence type="ECO:0000313" key="2">
    <source>
        <dbReference type="EMBL" id="CAL6102747.1"/>
    </source>
</evidence>
<dbReference type="Proteomes" id="UP001642409">
    <property type="component" value="Unassembled WGS sequence"/>
</dbReference>
<keyword evidence="3" id="KW-1185">Reference proteome</keyword>
<gene>
    <name evidence="1" type="ORF">HINF_LOCUS17889</name>
    <name evidence="2" type="ORF">HINF_LOCUS71812</name>
</gene>
<organism evidence="1">
    <name type="scientific">Hexamita inflata</name>
    <dbReference type="NCBI Taxonomy" id="28002"/>
    <lineage>
        <taxon>Eukaryota</taxon>
        <taxon>Metamonada</taxon>
        <taxon>Diplomonadida</taxon>
        <taxon>Hexamitidae</taxon>
        <taxon>Hexamitinae</taxon>
        <taxon>Hexamita</taxon>
    </lineage>
</organism>
<proteinExistence type="predicted"/>
<evidence type="ECO:0000313" key="1">
    <source>
        <dbReference type="EMBL" id="CAI9930244.1"/>
    </source>
</evidence>
<dbReference type="AlphaFoldDB" id="A0AA86P4G3"/>
<sequence length="88" mass="10365">MDNQQATNCEDFANTRFIPVTLSLNERARLKHKIEEINEFKGRRMSLVRRTDKLLRQMQPVKQSMKVFVDYQTVELVKHTQVTLDSGL</sequence>